<proteinExistence type="predicted"/>
<name>A0AAW1ECB2_ZOAVI</name>
<keyword evidence="4" id="KW-1185">Reference proteome</keyword>
<reference evidence="3 4" key="1">
    <citation type="journal article" date="2024" name="Genome Biol. Evol.">
        <title>Chromosome-level genome assembly of the viviparous eelpout Zoarces viviparus.</title>
        <authorList>
            <person name="Fuhrmann N."/>
            <person name="Brasseur M.V."/>
            <person name="Bakowski C.E."/>
            <person name="Podsiadlowski L."/>
            <person name="Prost S."/>
            <person name="Krehenwinkel H."/>
            <person name="Mayer C."/>
        </authorList>
    </citation>
    <scope>NUCLEOTIDE SEQUENCE [LARGE SCALE GENOMIC DNA]</scope>
    <source>
        <strain evidence="3">NO-MEL_2022_Ind0_liver</strain>
    </source>
</reference>
<gene>
    <name evidence="3" type="ORF">VZT92_022422</name>
</gene>
<dbReference type="AlphaFoldDB" id="A0AAW1ECB2"/>
<protein>
    <submittedName>
        <fullName evidence="3">Uncharacterized protein</fullName>
    </submittedName>
</protein>
<evidence type="ECO:0000313" key="3">
    <source>
        <dbReference type="EMBL" id="KAK9519712.1"/>
    </source>
</evidence>
<evidence type="ECO:0000313" key="4">
    <source>
        <dbReference type="Proteomes" id="UP001488805"/>
    </source>
</evidence>
<feature type="chain" id="PRO_5043508700" evidence="2">
    <location>
        <begin position="30"/>
        <end position="100"/>
    </location>
</feature>
<feature type="region of interest" description="Disordered" evidence="1">
    <location>
        <begin position="37"/>
        <end position="100"/>
    </location>
</feature>
<feature type="signal peptide" evidence="2">
    <location>
        <begin position="1"/>
        <end position="29"/>
    </location>
</feature>
<organism evidence="3 4">
    <name type="scientific">Zoarces viviparus</name>
    <name type="common">Viviparous eelpout</name>
    <name type="synonym">Blennius viviparus</name>
    <dbReference type="NCBI Taxonomy" id="48416"/>
    <lineage>
        <taxon>Eukaryota</taxon>
        <taxon>Metazoa</taxon>
        <taxon>Chordata</taxon>
        <taxon>Craniata</taxon>
        <taxon>Vertebrata</taxon>
        <taxon>Euteleostomi</taxon>
        <taxon>Actinopterygii</taxon>
        <taxon>Neopterygii</taxon>
        <taxon>Teleostei</taxon>
        <taxon>Neoteleostei</taxon>
        <taxon>Acanthomorphata</taxon>
        <taxon>Eupercaria</taxon>
        <taxon>Perciformes</taxon>
        <taxon>Cottioidei</taxon>
        <taxon>Zoarcales</taxon>
        <taxon>Zoarcidae</taxon>
        <taxon>Zoarcinae</taxon>
        <taxon>Zoarces</taxon>
    </lineage>
</organism>
<accession>A0AAW1ECB2</accession>
<sequence length="100" mass="10678">MIPSPSSSSALPAFLLMILLFSIPPRCSALTGIRKHNSREVHSHGTPRSLSPPPPLIPASTPSELPARTQQALSSLGPVFQGEPVRQRTTPVKQGHKEGL</sequence>
<comment type="caution">
    <text evidence="3">The sequence shown here is derived from an EMBL/GenBank/DDBJ whole genome shotgun (WGS) entry which is preliminary data.</text>
</comment>
<evidence type="ECO:0000256" key="2">
    <source>
        <dbReference type="SAM" id="SignalP"/>
    </source>
</evidence>
<dbReference type="EMBL" id="JBCEZU010000434">
    <property type="protein sequence ID" value="KAK9519712.1"/>
    <property type="molecule type" value="Genomic_DNA"/>
</dbReference>
<keyword evidence="2" id="KW-0732">Signal</keyword>
<dbReference type="Proteomes" id="UP001488805">
    <property type="component" value="Unassembled WGS sequence"/>
</dbReference>
<evidence type="ECO:0000256" key="1">
    <source>
        <dbReference type="SAM" id="MobiDB-lite"/>
    </source>
</evidence>